<dbReference type="EMBL" id="JACXAE010000076">
    <property type="protein sequence ID" value="MBD2775186.1"/>
    <property type="molecule type" value="Genomic_DNA"/>
</dbReference>
<keyword evidence="2" id="KW-1185">Reference proteome</keyword>
<dbReference type="RefSeq" id="WP_190833246.1">
    <property type="nucleotide sequence ID" value="NZ_CAWPPI010000076.1"/>
</dbReference>
<sequence>MATQKHIAQAKEVIKEYIRSAVVGGGIRIPVEDEANLALFQQVNRSADIQSMAAQKHIAAIEFYIPDVVGQAKEHMLKYINGARSEVRQVIFPCLHQDYVIYHQALQSDEIQRALQRRGITASLRTVSRDGEPCPDIIIATLEDAHNGKLKRFLEKFEGP</sequence>
<reference evidence="1" key="1">
    <citation type="submission" date="2020-09" db="EMBL/GenBank/DDBJ databases">
        <title>Iningainema tapete sp. nov. (Scytonemataceae, Cyanobacteria) from greenhouses in central Florida (USA) produces two types of nodularin with biosynthetic potential for microcystin-LR and anabaenopeptins.</title>
        <authorList>
            <person name="Berthold D.E."/>
            <person name="Lefler F.W."/>
            <person name="Huang I.-S."/>
            <person name="Abdulla H."/>
            <person name="Zimba P.V."/>
            <person name="Laughinghouse H.D. IV."/>
        </authorList>
    </citation>
    <scope>NUCLEOTIDE SEQUENCE</scope>
    <source>
        <strain evidence="1">BLCCT55</strain>
    </source>
</reference>
<protein>
    <submittedName>
        <fullName evidence="1">Uncharacterized protein</fullName>
    </submittedName>
</protein>
<accession>A0A8J7C8V3</accession>
<evidence type="ECO:0000313" key="2">
    <source>
        <dbReference type="Proteomes" id="UP000629098"/>
    </source>
</evidence>
<dbReference type="Proteomes" id="UP000629098">
    <property type="component" value="Unassembled WGS sequence"/>
</dbReference>
<evidence type="ECO:0000313" key="1">
    <source>
        <dbReference type="EMBL" id="MBD2775186.1"/>
    </source>
</evidence>
<proteinExistence type="predicted"/>
<comment type="caution">
    <text evidence="1">The sequence shown here is derived from an EMBL/GenBank/DDBJ whole genome shotgun (WGS) entry which is preliminary data.</text>
</comment>
<dbReference type="AlphaFoldDB" id="A0A8J7C8V3"/>
<name>A0A8J7C8V3_9CYAN</name>
<gene>
    <name evidence="1" type="ORF">ICL16_24770</name>
</gene>
<organism evidence="1 2">
    <name type="scientific">Iningainema tapete BLCC-T55</name>
    <dbReference type="NCBI Taxonomy" id="2748662"/>
    <lineage>
        <taxon>Bacteria</taxon>
        <taxon>Bacillati</taxon>
        <taxon>Cyanobacteriota</taxon>
        <taxon>Cyanophyceae</taxon>
        <taxon>Nostocales</taxon>
        <taxon>Scytonemataceae</taxon>
        <taxon>Iningainema tapete</taxon>
    </lineage>
</organism>